<dbReference type="GO" id="GO:0003723">
    <property type="term" value="F:RNA binding"/>
    <property type="evidence" value="ECO:0007669"/>
    <property type="project" value="InterPro"/>
</dbReference>
<keyword evidence="4" id="KW-1185">Reference proteome</keyword>
<dbReference type="Pfam" id="PF00849">
    <property type="entry name" value="PseudoU_synth_2"/>
    <property type="match status" value="1"/>
</dbReference>
<dbReference type="InterPro" id="IPR050188">
    <property type="entry name" value="RluA_PseudoU_synthase"/>
</dbReference>
<evidence type="ECO:0000256" key="1">
    <source>
        <dbReference type="ARBA" id="ARBA00010876"/>
    </source>
</evidence>
<evidence type="ECO:0000259" key="2">
    <source>
        <dbReference type="Pfam" id="PF00849"/>
    </source>
</evidence>
<dbReference type="Proteomes" id="UP000295611">
    <property type="component" value="Unassembled WGS sequence"/>
</dbReference>
<dbReference type="InterPro" id="IPR006508">
    <property type="entry name" value="PsdUridine_synth_RluA-like"/>
</dbReference>
<dbReference type="InterPro" id="IPR006224">
    <property type="entry name" value="PsdUridine_synth_RluA-like_CS"/>
</dbReference>
<dbReference type="NCBIfam" id="TIGR01621">
    <property type="entry name" value="RluA-like"/>
    <property type="match status" value="1"/>
</dbReference>
<comment type="similarity">
    <text evidence="1">Belongs to the pseudouridine synthase RluA family.</text>
</comment>
<dbReference type="RefSeq" id="WP_133678043.1">
    <property type="nucleotide sequence ID" value="NZ_SNZP01000001.1"/>
</dbReference>
<dbReference type="OrthoDB" id="9785808at2"/>
<sequence>MFRLVHQDPRFFLIDKSPGVSFHRHGEEAGLVESVRAALGPVWPVHRLDRMTSGLLLLARSPDAARQLASALAERRIDKRYLALSDRKPAKKQGLIRGDMEKGRGGAWRLLPSRQHPAETRFLSTSLAPGVRVFFLKPLTGRTHQLRVALKSLGAPIIGDPLYHPASAEPVDRGYLHAWWLRFELDGEVFAFECAPQQGALFLREDFRSLIALPDWHPTAW</sequence>
<organism evidence="3 4">
    <name type="scientific">Paludibacterium purpuratum</name>
    <dbReference type="NCBI Taxonomy" id="1144873"/>
    <lineage>
        <taxon>Bacteria</taxon>
        <taxon>Pseudomonadati</taxon>
        <taxon>Pseudomonadota</taxon>
        <taxon>Betaproteobacteria</taxon>
        <taxon>Neisseriales</taxon>
        <taxon>Chromobacteriaceae</taxon>
        <taxon>Paludibacterium</taxon>
    </lineage>
</organism>
<dbReference type="CDD" id="cd02869">
    <property type="entry name" value="PseudoU_synth_RluA_like"/>
    <property type="match status" value="1"/>
</dbReference>
<evidence type="ECO:0000313" key="3">
    <source>
        <dbReference type="EMBL" id="TDR82713.1"/>
    </source>
</evidence>
<dbReference type="GO" id="GO:0009982">
    <property type="term" value="F:pseudouridine synthase activity"/>
    <property type="evidence" value="ECO:0007669"/>
    <property type="project" value="InterPro"/>
</dbReference>
<evidence type="ECO:0000313" key="4">
    <source>
        <dbReference type="Proteomes" id="UP000295611"/>
    </source>
</evidence>
<dbReference type="EMBL" id="SNZP01000001">
    <property type="protein sequence ID" value="TDR82713.1"/>
    <property type="molecule type" value="Genomic_DNA"/>
</dbReference>
<reference evidence="3 4" key="1">
    <citation type="submission" date="2019-03" db="EMBL/GenBank/DDBJ databases">
        <title>Genomic Encyclopedia of Type Strains, Phase III (KMG-III): the genomes of soil and plant-associated and newly described type strains.</title>
        <authorList>
            <person name="Whitman W."/>
        </authorList>
    </citation>
    <scope>NUCLEOTIDE SEQUENCE [LARGE SCALE GENOMIC DNA]</scope>
    <source>
        <strain evidence="3 4">CECT 8976</strain>
    </source>
</reference>
<accession>A0A4R7BDB0</accession>
<gene>
    <name evidence="3" type="ORF">DFP86_101102</name>
</gene>
<dbReference type="GO" id="GO:0140098">
    <property type="term" value="F:catalytic activity, acting on RNA"/>
    <property type="evidence" value="ECO:0007669"/>
    <property type="project" value="UniProtKB-ARBA"/>
</dbReference>
<dbReference type="InterPro" id="IPR020103">
    <property type="entry name" value="PsdUridine_synth_cat_dom_sf"/>
</dbReference>
<dbReference type="AlphaFoldDB" id="A0A4R7BDB0"/>
<proteinExistence type="inferred from homology"/>
<feature type="domain" description="Pseudouridine synthase RsuA/RluA-like" evidence="2">
    <location>
        <begin position="11"/>
        <end position="151"/>
    </location>
</feature>
<dbReference type="Gene3D" id="3.30.2350.10">
    <property type="entry name" value="Pseudouridine synthase"/>
    <property type="match status" value="1"/>
</dbReference>
<comment type="caution">
    <text evidence="3">The sequence shown here is derived from an EMBL/GenBank/DDBJ whole genome shotgun (WGS) entry which is preliminary data.</text>
</comment>
<dbReference type="InterPro" id="IPR006145">
    <property type="entry name" value="PsdUridine_synth_RsuA/RluA"/>
</dbReference>
<dbReference type="GO" id="GO:0000455">
    <property type="term" value="P:enzyme-directed rRNA pseudouridine synthesis"/>
    <property type="evidence" value="ECO:0007669"/>
    <property type="project" value="TreeGrafter"/>
</dbReference>
<dbReference type="PANTHER" id="PTHR21600:SF87">
    <property type="entry name" value="RNA PSEUDOURIDYLATE SYNTHASE DOMAIN-CONTAINING PROTEIN 1"/>
    <property type="match status" value="1"/>
</dbReference>
<dbReference type="PANTHER" id="PTHR21600">
    <property type="entry name" value="MITOCHONDRIAL RNA PSEUDOURIDINE SYNTHASE"/>
    <property type="match status" value="1"/>
</dbReference>
<name>A0A4R7BDB0_9NEIS</name>
<dbReference type="PROSITE" id="PS01129">
    <property type="entry name" value="PSI_RLU"/>
    <property type="match status" value="1"/>
</dbReference>
<protein>
    <submittedName>
        <fullName evidence="3">tRNA pseudouridine32 synthase/23S rRNA pseudouridine746 synthase</fullName>
    </submittedName>
</protein>
<dbReference type="SUPFAM" id="SSF55120">
    <property type="entry name" value="Pseudouridine synthase"/>
    <property type="match status" value="1"/>
</dbReference>